<comment type="caution">
    <text evidence="11">The sequence shown here is derived from an EMBL/GenBank/DDBJ whole genome shotgun (WGS) entry which is preliminary data.</text>
</comment>
<keyword evidence="4" id="KW-0472">Membrane</keyword>
<evidence type="ECO:0000256" key="5">
    <source>
        <dbReference type="ARBA" id="ARBA00051114"/>
    </source>
</evidence>
<dbReference type="InterPro" id="IPR000014">
    <property type="entry name" value="PAS"/>
</dbReference>
<dbReference type="PANTHER" id="PTHR44757:SF2">
    <property type="entry name" value="BIOFILM ARCHITECTURE MAINTENANCE PROTEIN MBAA"/>
    <property type="match status" value="1"/>
</dbReference>
<dbReference type="InterPro" id="IPR042240">
    <property type="entry name" value="CHASE_sf"/>
</dbReference>
<dbReference type="NCBIfam" id="TIGR00229">
    <property type="entry name" value="sensory_box"/>
    <property type="match status" value="2"/>
</dbReference>
<feature type="domain" description="PAC" evidence="7">
    <location>
        <begin position="369"/>
        <end position="423"/>
    </location>
</feature>
<dbReference type="Gene3D" id="3.30.450.350">
    <property type="entry name" value="CHASE domain"/>
    <property type="match status" value="1"/>
</dbReference>
<dbReference type="Pfam" id="PF00990">
    <property type="entry name" value="GGDEF"/>
    <property type="match status" value="1"/>
</dbReference>
<dbReference type="SUPFAM" id="SSF55073">
    <property type="entry name" value="Nucleotide cyclase"/>
    <property type="match status" value="1"/>
</dbReference>
<reference evidence="11 12" key="1">
    <citation type="submission" date="2018-05" db="EMBL/GenBank/DDBJ databases">
        <title>Genomic Encyclopedia of Type Strains, Phase IV (KMG-IV): sequencing the most valuable type-strain genomes for metagenomic binning, comparative biology and taxonomic classification.</title>
        <authorList>
            <person name="Goeker M."/>
        </authorList>
    </citation>
    <scope>NUCLEOTIDE SEQUENCE [LARGE SCALE GENOMIC DNA]</scope>
    <source>
        <strain evidence="11 12">DSM 19792</strain>
    </source>
</reference>
<dbReference type="SMART" id="SM00267">
    <property type="entry name" value="GGDEF"/>
    <property type="match status" value="1"/>
</dbReference>
<dbReference type="Pfam" id="PF03924">
    <property type="entry name" value="CHASE"/>
    <property type="match status" value="1"/>
</dbReference>
<dbReference type="GO" id="GO:0071732">
    <property type="term" value="P:cellular response to nitric oxide"/>
    <property type="evidence" value="ECO:0007669"/>
    <property type="project" value="UniProtKB-ARBA"/>
</dbReference>
<dbReference type="PANTHER" id="PTHR44757">
    <property type="entry name" value="DIGUANYLATE CYCLASE DGCP"/>
    <property type="match status" value="1"/>
</dbReference>
<dbReference type="PROSITE" id="PS50887">
    <property type="entry name" value="GGDEF"/>
    <property type="match status" value="1"/>
</dbReference>
<dbReference type="CDD" id="cd01948">
    <property type="entry name" value="EAL"/>
    <property type="match status" value="1"/>
</dbReference>
<dbReference type="InterPro" id="IPR000700">
    <property type="entry name" value="PAS-assoc_C"/>
</dbReference>
<dbReference type="Proteomes" id="UP000247792">
    <property type="component" value="Unassembled WGS sequence"/>
</dbReference>
<dbReference type="Gene3D" id="3.30.450.20">
    <property type="entry name" value="PAS domain"/>
    <property type="match status" value="2"/>
</dbReference>
<evidence type="ECO:0000313" key="11">
    <source>
        <dbReference type="EMBL" id="PXX42539.1"/>
    </source>
</evidence>
<dbReference type="CDD" id="cd01949">
    <property type="entry name" value="GGDEF"/>
    <property type="match status" value="1"/>
</dbReference>
<dbReference type="SMART" id="SM01079">
    <property type="entry name" value="CHASE"/>
    <property type="match status" value="1"/>
</dbReference>
<dbReference type="OrthoDB" id="9813903at2"/>
<sequence length="992" mass="111058">MDKSYIGMSSRYPRLFALGAALIVFFGFWAVDNNERELAIQKQKVEIIEKLVVLRAKLGTGLTSNISAARVLAVTFATKPDLSEQEFKVLAAEVANANPSIRNLVLVKGTVVSYVYPYKGNEKVLGADYRKLPQQWPVYQRMMEERNIQIAGPLTLVQGGVGLVVRIPVYQHESRDDFLGSIAMVVNYEALLEQAGVAQMQKEIKLAIRGRDAKGSNGEVFLGDGSLFGSDAVTQSIMLPGGSWELAAVPLNGWQGTTRLSRFIEVFGLVVCLMVWIISYQSIVRQRQRELNAQNLREREALLRLRNEALSATSQGVMIAASDGHINYVNQAACHLSGYVQDALYEKQLADLFAPEVAAMLAEEATDKKPLTLEYARPVENGQQLWLELLLTPVYDQLGQLQQYVALLRDITDKKLADKELEIAAMAFETEEGILITDARLQILRVNKAFTRITGYEASEAVGESMRLLQSGRHDEAFYTQMWDEIRRNHRWQGELWNRRKNGEIYSERLVISAVLGKDGSVTNYVGSFNDITEHKVSEEKIHQLAFFDPLTGLPNRRLLLDRLARALAMSRRHQRYGAILMIDLDNFKTLNDTQGHNMGDMLLTQIGKRIHACVRADDTVSRTGGDEFVVLLEGLHEDLQHAASLAEHVAEKIRLTLSQTINLGHIDYESSGSIGITMFGVEAVGIDELLRRADMAMYQAKAMGKNNVRFFDPSMQAALEFRTAMETDLRHALMHQQFILHYQLQVSALGDPIGAEVLLRWRHPGRGLVSPLDFIPLAEETGLILPIGLWVLETACKQIAVWASDPVKSGMQLAVNVSARQFRHTGFVEDVTRILHETGANPILLKLELTESVVLEDVSIVIEKMHAIKKLGVGFSMDDFGTGYSSLSYLQRLPLTQLKIDRSFVHNLPDDVNNANIVRTIISLGGSLDLNVIAEGVETEQQREFLLQAGCLAYQGYLFCKPIPIEEFDEFISNRQYLKKPDSPRSEIQVS</sequence>
<dbReference type="AlphaFoldDB" id="A0A318J7C6"/>
<dbReference type="EMBL" id="QJKB01000005">
    <property type="protein sequence ID" value="PXX42539.1"/>
    <property type="molecule type" value="Genomic_DNA"/>
</dbReference>
<dbReference type="FunFam" id="3.30.70.270:FF:000001">
    <property type="entry name" value="Diguanylate cyclase domain protein"/>
    <property type="match status" value="1"/>
</dbReference>
<feature type="domain" description="PAS" evidence="6">
    <location>
        <begin position="419"/>
        <end position="466"/>
    </location>
</feature>
<comment type="catalytic activity">
    <reaction evidence="5">
        <text>3',3'-c-di-GMP + H2O = 5'-phosphoguanylyl(3'-&gt;5')guanosine + H(+)</text>
        <dbReference type="Rhea" id="RHEA:24902"/>
        <dbReference type="ChEBI" id="CHEBI:15377"/>
        <dbReference type="ChEBI" id="CHEBI:15378"/>
        <dbReference type="ChEBI" id="CHEBI:58754"/>
        <dbReference type="ChEBI" id="CHEBI:58805"/>
        <dbReference type="EC" id="3.1.4.52"/>
    </reaction>
    <physiologicalReaction direction="left-to-right" evidence="5">
        <dbReference type="Rhea" id="RHEA:24903"/>
    </physiologicalReaction>
</comment>
<dbReference type="InterPro" id="IPR029787">
    <property type="entry name" value="Nucleotide_cyclase"/>
</dbReference>
<dbReference type="InterPro" id="IPR043128">
    <property type="entry name" value="Rev_trsase/Diguanyl_cyclase"/>
</dbReference>
<evidence type="ECO:0000259" key="8">
    <source>
        <dbReference type="PROSITE" id="PS50839"/>
    </source>
</evidence>
<dbReference type="GO" id="GO:0071111">
    <property type="term" value="F:cyclic-guanylate-specific phosphodiesterase activity"/>
    <property type="evidence" value="ECO:0007669"/>
    <property type="project" value="UniProtKB-EC"/>
</dbReference>
<evidence type="ECO:0000256" key="3">
    <source>
        <dbReference type="ARBA" id="ARBA00022989"/>
    </source>
</evidence>
<dbReference type="InterPro" id="IPR006189">
    <property type="entry name" value="CHASE_dom"/>
</dbReference>
<gene>
    <name evidence="11" type="ORF">DFR42_105197</name>
</gene>
<feature type="domain" description="GGDEF" evidence="10">
    <location>
        <begin position="576"/>
        <end position="714"/>
    </location>
</feature>
<dbReference type="PROSITE" id="PS50839">
    <property type="entry name" value="CHASE"/>
    <property type="match status" value="1"/>
</dbReference>
<evidence type="ECO:0000313" key="12">
    <source>
        <dbReference type="Proteomes" id="UP000247792"/>
    </source>
</evidence>
<proteinExistence type="predicted"/>
<dbReference type="Pfam" id="PF00563">
    <property type="entry name" value="EAL"/>
    <property type="match status" value="1"/>
</dbReference>
<dbReference type="SMART" id="SM00091">
    <property type="entry name" value="PAS"/>
    <property type="match status" value="2"/>
</dbReference>
<dbReference type="Gene3D" id="3.30.70.270">
    <property type="match status" value="1"/>
</dbReference>
<feature type="domain" description="PAC" evidence="7">
    <location>
        <begin position="490"/>
        <end position="544"/>
    </location>
</feature>
<dbReference type="SUPFAM" id="SSF55785">
    <property type="entry name" value="PYP-like sensor domain (PAS domain)"/>
    <property type="match status" value="2"/>
</dbReference>
<dbReference type="Pfam" id="PF13426">
    <property type="entry name" value="PAS_9"/>
    <property type="match status" value="2"/>
</dbReference>
<dbReference type="RefSeq" id="WP_110256085.1">
    <property type="nucleotide sequence ID" value="NZ_QJKB01000005.1"/>
</dbReference>
<keyword evidence="2" id="KW-0812">Transmembrane</keyword>
<evidence type="ECO:0000259" key="6">
    <source>
        <dbReference type="PROSITE" id="PS50112"/>
    </source>
</evidence>
<dbReference type="InterPro" id="IPR001633">
    <property type="entry name" value="EAL_dom"/>
</dbReference>
<feature type="domain" description="PAS" evidence="6">
    <location>
        <begin position="308"/>
        <end position="356"/>
    </location>
</feature>
<dbReference type="PROSITE" id="PS50113">
    <property type="entry name" value="PAC"/>
    <property type="match status" value="2"/>
</dbReference>
<evidence type="ECO:0000256" key="2">
    <source>
        <dbReference type="ARBA" id="ARBA00022692"/>
    </source>
</evidence>
<dbReference type="PROSITE" id="PS50112">
    <property type="entry name" value="PAS"/>
    <property type="match status" value="2"/>
</dbReference>
<protein>
    <submittedName>
        <fullName evidence="11">PAS domain S-box-containing protein/diguanylate cyclase (GGDEF)-like protein</fullName>
    </submittedName>
</protein>
<keyword evidence="12" id="KW-1185">Reference proteome</keyword>
<dbReference type="GO" id="GO:0016020">
    <property type="term" value="C:membrane"/>
    <property type="evidence" value="ECO:0007669"/>
    <property type="project" value="UniProtKB-SubCell"/>
</dbReference>
<feature type="domain" description="CHASE" evidence="8">
    <location>
        <begin position="111"/>
        <end position="247"/>
    </location>
</feature>
<dbReference type="GO" id="GO:0007165">
    <property type="term" value="P:signal transduction"/>
    <property type="evidence" value="ECO:0007669"/>
    <property type="project" value="UniProtKB-ARBA"/>
</dbReference>
<name>A0A318J7C6_9BURK</name>
<dbReference type="InterPro" id="IPR000160">
    <property type="entry name" value="GGDEF_dom"/>
</dbReference>
<feature type="domain" description="EAL" evidence="9">
    <location>
        <begin position="723"/>
        <end position="977"/>
    </location>
</feature>
<dbReference type="SMART" id="SM00052">
    <property type="entry name" value="EAL"/>
    <property type="match status" value="1"/>
</dbReference>
<dbReference type="CDD" id="cd00130">
    <property type="entry name" value="PAS"/>
    <property type="match status" value="2"/>
</dbReference>
<dbReference type="NCBIfam" id="TIGR00254">
    <property type="entry name" value="GGDEF"/>
    <property type="match status" value="1"/>
</dbReference>
<evidence type="ECO:0000259" key="9">
    <source>
        <dbReference type="PROSITE" id="PS50883"/>
    </source>
</evidence>
<dbReference type="InterPro" id="IPR035965">
    <property type="entry name" value="PAS-like_dom_sf"/>
</dbReference>
<evidence type="ECO:0000259" key="7">
    <source>
        <dbReference type="PROSITE" id="PS50113"/>
    </source>
</evidence>
<organism evidence="11 12">
    <name type="scientific">Undibacterium pigrum</name>
    <dbReference type="NCBI Taxonomy" id="401470"/>
    <lineage>
        <taxon>Bacteria</taxon>
        <taxon>Pseudomonadati</taxon>
        <taxon>Pseudomonadota</taxon>
        <taxon>Betaproteobacteria</taxon>
        <taxon>Burkholderiales</taxon>
        <taxon>Oxalobacteraceae</taxon>
        <taxon>Undibacterium</taxon>
    </lineage>
</organism>
<comment type="subcellular location">
    <subcellularLocation>
        <location evidence="1">Membrane</location>
    </subcellularLocation>
</comment>
<dbReference type="InterPro" id="IPR001610">
    <property type="entry name" value="PAC"/>
</dbReference>
<dbReference type="SUPFAM" id="SSF141868">
    <property type="entry name" value="EAL domain-like"/>
    <property type="match status" value="1"/>
</dbReference>
<accession>A0A318J7C6</accession>
<dbReference type="FunFam" id="3.20.20.450:FF:000001">
    <property type="entry name" value="Cyclic di-GMP phosphodiesterase yahA"/>
    <property type="match status" value="1"/>
</dbReference>
<dbReference type="SMART" id="SM00086">
    <property type="entry name" value="PAC"/>
    <property type="match status" value="2"/>
</dbReference>
<evidence type="ECO:0000256" key="4">
    <source>
        <dbReference type="ARBA" id="ARBA00023136"/>
    </source>
</evidence>
<dbReference type="Gene3D" id="3.20.20.450">
    <property type="entry name" value="EAL domain"/>
    <property type="match status" value="1"/>
</dbReference>
<keyword evidence="3" id="KW-1133">Transmembrane helix</keyword>
<dbReference type="InterPro" id="IPR052155">
    <property type="entry name" value="Biofilm_reg_signaling"/>
</dbReference>
<dbReference type="PROSITE" id="PS50883">
    <property type="entry name" value="EAL"/>
    <property type="match status" value="1"/>
</dbReference>
<evidence type="ECO:0000259" key="10">
    <source>
        <dbReference type="PROSITE" id="PS50887"/>
    </source>
</evidence>
<dbReference type="InterPro" id="IPR035919">
    <property type="entry name" value="EAL_sf"/>
</dbReference>
<evidence type="ECO:0000256" key="1">
    <source>
        <dbReference type="ARBA" id="ARBA00004370"/>
    </source>
</evidence>